<protein>
    <submittedName>
        <fullName evidence="1">Uncharacterized protein</fullName>
    </submittedName>
</protein>
<comment type="caution">
    <text evidence="1">The sequence shown here is derived from an EMBL/GenBank/DDBJ whole genome shotgun (WGS) entry which is preliminary data.</text>
</comment>
<evidence type="ECO:0000313" key="2">
    <source>
        <dbReference type="Proteomes" id="UP000537718"/>
    </source>
</evidence>
<proteinExistence type="predicted"/>
<dbReference type="EMBL" id="JACHCF010000002">
    <property type="protein sequence ID" value="MBB5619991.1"/>
    <property type="molecule type" value="Genomic_DNA"/>
</dbReference>
<accession>A0A7W8YQK5</accession>
<organism evidence="1 2">
    <name type="scientific">Pedobacter cryoconitis</name>
    <dbReference type="NCBI Taxonomy" id="188932"/>
    <lineage>
        <taxon>Bacteria</taxon>
        <taxon>Pseudomonadati</taxon>
        <taxon>Bacteroidota</taxon>
        <taxon>Sphingobacteriia</taxon>
        <taxon>Sphingobacteriales</taxon>
        <taxon>Sphingobacteriaceae</taxon>
        <taxon>Pedobacter</taxon>
    </lineage>
</organism>
<sequence>MLVFKVREGCVVAGGGDRDCYLLKEKRIFIVRWKRVFDEPYNRQL</sequence>
<evidence type="ECO:0000313" key="1">
    <source>
        <dbReference type="EMBL" id="MBB5619991.1"/>
    </source>
</evidence>
<reference evidence="1 2" key="1">
    <citation type="submission" date="2020-08" db="EMBL/GenBank/DDBJ databases">
        <title>Genomic Encyclopedia of Type Strains, Phase IV (KMG-V): Genome sequencing to study the core and pangenomes of soil and plant-associated prokaryotes.</title>
        <authorList>
            <person name="Whitman W."/>
        </authorList>
    </citation>
    <scope>NUCLEOTIDE SEQUENCE [LARGE SCALE GENOMIC DNA]</scope>
    <source>
        <strain evidence="1 2">MP7CTX6</strain>
    </source>
</reference>
<dbReference type="AlphaFoldDB" id="A0A7W8YQK5"/>
<dbReference type="RefSeq" id="WP_183866050.1">
    <property type="nucleotide sequence ID" value="NZ_JACHCF010000002.1"/>
</dbReference>
<gene>
    <name evidence="1" type="ORF">HDE69_001029</name>
</gene>
<name>A0A7W8YQK5_9SPHI</name>
<dbReference type="Proteomes" id="UP000537718">
    <property type="component" value="Unassembled WGS sequence"/>
</dbReference>